<evidence type="ECO:0000313" key="1">
    <source>
        <dbReference type="EMBL" id="MCU7547589.1"/>
    </source>
</evidence>
<evidence type="ECO:0000313" key="2">
    <source>
        <dbReference type="Proteomes" id="UP001155483"/>
    </source>
</evidence>
<accession>A0A9X2XN23</accession>
<protein>
    <submittedName>
        <fullName evidence="1">Uncharacterized protein</fullName>
    </submittedName>
</protein>
<dbReference type="EMBL" id="JAOTIF010000001">
    <property type="protein sequence ID" value="MCU7547589.1"/>
    <property type="molecule type" value="Genomic_DNA"/>
</dbReference>
<gene>
    <name evidence="1" type="ORF">OCK74_00620</name>
</gene>
<keyword evidence="2" id="KW-1185">Reference proteome</keyword>
<reference evidence="1" key="1">
    <citation type="submission" date="2022-09" db="EMBL/GenBank/DDBJ databases">
        <authorList>
            <person name="Yuan C."/>
            <person name="Ke Z."/>
        </authorList>
    </citation>
    <scope>NUCLEOTIDE SEQUENCE</scope>
    <source>
        <strain evidence="1">LB-8</strain>
    </source>
</reference>
<organism evidence="1 2">
    <name type="scientific">Paraflavisolibacter caeni</name>
    <dbReference type="NCBI Taxonomy" id="2982496"/>
    <lineage>
        <taxon>Bacteria</taxon>
        <taxon>Pseudomonadati</taxon>
        <taxon>Bacteroidota</taxon>
        <taxon>Chitinophagia</taxon>
        <taxon>Chitinophagales</taxon>
        <taxon>Chitinophagaceae</taxon>
        <taxon>Paraflavisolibacter</taxon>
    </lineage>
</organism>
<dbReference type="Proteomes" id="UP001155483">
    <property type="component" value="Unassembled WGS sequence"/>
</dbReference>
<sequence length="53" mass="6234">MKTTMNNMKTMIKDLFFDRKLVRSIKKANVNKGHLYNQLMSGRITLKEYLQAA</sequence>
<dbReference type="RefSeq" id="WP_279295035.1">
    <property type="nucleotide sequence ID" value="NZ_JAOTIF010000001.1"/>
</dbReference>
<reference evidence="1" key="2">
    <citation type="submission" date="2023-04" db="EMBL/GenBank/DDBJ databases">
        <title>Paracnuella aquatica gen. nov., sp. nov., a member of the family Chitinophagaceae isolated from a hot spring.</title>
        <authorList>
            <person name="Wang C."/>
        </authorList>
    </citation>
    <scope>NUCLEOTIDE SEQUENCE</scope>
    <source>
        <strain evidence="1">LB-8</strain>
    </source>
</reference>
<name>A0A9X2XN23_9BACT</name>
<comment type="caution">
    <text evidence="1">The sequence shown here is derived from an EMBL/GenBank/DDBJ whole genome shotgun (WGS) entry which is preliminary data.</text>
</comment>
<dbReference type="AlphaFoldDB" id="A0A9X2XN23"/>
<proteinExistence type="predicted"/>